<evidence type="ECO:0000256" key="14">
    <source>
        <dbReference type="SAM" id="MobiDB-lite"/>
    </source>
</evidence>
<comment type="similarity">
    <text evidence="3">Belongs to the ZC3H15/TMA46 family.</text>
</comment>
<dbReference type="Pfam" id="PF16543">
    <property type="entry name" value="DFRP_C"/>
    <property type="match status" value="1"/>
</dbReference>
<evidence type="ECO:0000256" key="7">
    <source>
        <dbReference type="ARBA" id="ARBA00022737"/>
    </source>
</evidence>
<evidence type="ECO:0000256" key="6">
    <source>
        <dbReference type="ARBA" id="ARBA00022723"/>
    </source>
</evidence>
<keyword evidence="6 12" id="KW-0479">Metal-binding</keyword>
<evidence type="ECO:0000256" key="1">
    <source>
        <dbReference type="ARBA" id="ARBA00004123"/>
    </source>
</evidence>
<evidence type="ECO:0000256" key="8">
    <source>
        <dbReference type="ARBA" id="ARBA00022771"/>
    </source>
</evidence>
<name>A0A671VK84_SPAAU</name>
<dbReference type="OMA" id="AMIFKPV"/>
<dbReference type="GO" id="GO:0005634">
    <property type="term" value="C:nucleus"/>
    <property type="evidence" value="ECO:0007669"/>
    <property type="project" value="UniProtKB-SubCell"/>
</dbReference>
<keyword evidence="5" id="KW-0963">Cytoplasm</keyword>
<dbReference type="AlphaFoldDB" id="A0A671VK84"/>
<organism evidence="16 17">
    <name type="scientific">Sparus aurata</name>
    <name type="common">Gilthead sea bream</name>
    <dbReference type="NCBI Taxonomy" id="8175"/>
    <lineage>
        <taxon>Eukaryota</taxon>
        <taxon>Metazoa</taxon>
        <taxon>Chordata</taxon>
        <taxon>Craniata</taxon>
        <taxon>Vertebrata</taxon>
        <taxon>Euteleostomi</taxon>
        <taxon>Actinopterygii</taxon>
        <taxon>Neopterygii</taxon>
        <taxon>Teleostei</taxon>
        <taxon>Neoteleostei</taxon>
        <taxon>Acanthomorphata</taxon>
        <taxon>Eupercaria</taxon>
        <taxon>Spariformes</taxon>
        <taxon>Sparidae</taxon>
        <taxon>Sparus</taxon>
    </lineage>
</organism>
<keyword evidence="7" id="KW-0677">Repeat</keyword>
<dbReference type="InterPro" id="IPR036855">
    <property type="entry name" value="Znf_CCCH_sf"/>
</dbReference>
<evidence type="ECO:0000313" key="17">
    <source>
        <dbReference type="Proteomes" id="UP000472265"/>
    </source>
</evidence>
<evidence type="ECO:0000256" key="12">
    <source>
        <dbReference type="PROSITE-ProRule" id="PRU00723"/>
    </source>
</evidence>
<keyword evidence="8 12" id="KW-0863">Zinc-finger</keyword>
<gene>
    <name evidence="16" type="primary">ZC3H15</name>
    <name evidence="16" type="synonym">zc3h15</name>
</gene>
<dbReference type="PROSITE" id="PS50103">
    <property type="entry name" value="ZF_C3H1"/>
    <property type="match status" value="1"/>
</dbReference>
<dbReference type="GO" id="GO:0008270">
    <property type="term" value="F:zinc ion binding"/>
    <property type="evidence" value="ECO:0007669"/>
    <property type="project" value="UniProtKB-KW"/>
</dbReference>
<dbReference type="Ensembl" id="ENSSAUT00010028850.1">
    <property type="protein sequence ID" value="ENSSAUP00010027343.1"/>
    <property type="gene ID" value="ENSSAUG00010011819.1"/>
</dbReference>
<evidence type="ECO:0000256" key="3">
    <source>
        <dbReference type="ARBA" id="ARBA00010043"/>
    </source>
</evidence>
<dbReference type="Pfam" id="PF00642">
    <property type="entry name" value="zf-CCCH"/>
    <property type="match status" value="1"/>
</dbReference>
<evidence type="ECO:0000256" key="11">
    <source>
        <dbReference type="ARBA" id="ARBA00023242"/>
    </source>
</evidence>
<comment type="subcellular location">
    <subcellularLocation>
        <location evidence="2">Cytoplasm</location>
    </subcellularLocation>
    <subcellularLocation>
        <location evidence="1">Nucleus</location>
    </subcellularLocation>
</comment>
<feature type="region of interest" description="Disordered" evidence="14">
    <location>
        <begin position="1"/>
        <end position="23"/>
    </location>
</feature>
<evidence type="ECO:0000256" key="4">
    <source>
        <dbReference type="ARBA" id="ARBA00015073"/>
    </source>
</evidence>
<protein>
    <recommendedName>
        <fullName evidence="4">Zinc finger CCCH domain-containing protein 15</fullName>
    </recommendedName>
</protein>
<accession>A0A671VK84</accession>
<keyword evidence="10 13" id="KW-0175">Coiled coil</keyword>
<dbReference type="GeneTree" id="ENSGT00390000015818"/>
<reference evidence="16" key="2">
    <citation type="submission" date="2025-08" db="UniProtKB">
        <authorList>
            <consortium name="Ensembl"/>
        </authorList>
    </citation>
    <scope>IDENTIFICATION</scope>
</reference>
<dbReference type="GO" id="GO:0005829">
    <property type="term" value="C:cytosol"/>
    <property type="evidence" value="ECO:0007669"/>
    <property type="project" value="TreeGrafter"/>
</dbReference>
<dbReference type="InterPro" id="IPR032378">
    <property type="entry name" value="ZC3H15/TMA46_C"/>
</dbReference>
<evidence type="ECO:0000256" key="9">
    <source>
        <dbReference type="ARBA" id="ARBA00022833"/>
    </source>
</evidence>
<sequence>MPPKKPAQPAGNKKTQEKKKEKIIEDKTFGLKNKKGAKQQKFIKNVTQQVKYGQQSAKQTAAADTGKKTDKKKELDELNELFKPVVAAQKVSKGVDPKSVLCAFFKQGQCTKGDKCKFSHDLSMERKCEKRSVYVDERDEDLEKDTMDNWDEKKLEEVVNKKHGEAEKKKAKTQIVCRYFLDAIENNKYGWFWVCPGGADVCMYRHALPPGFVLKKDKKKEEKEDEISLEELIENERAALGADVTRITLETFLAWKKRKRQEKVDKAKEEMEKKKADFKAGKALVSGREVFEFRPDLIDEDDDEADDTRYANDNEEDEEEYQEEVTQSQISETLLSVQILPSSSQFNLALCDFVLICALGSSHLKKDVSAQ</sequence>
<keyword evidence="9 12" id="KW-0862">Zinc</keyword>
<dbReference type="Gene3D" id="6.20.400.10">
    <property type="match status" value="1"/>
</dbReference>
<reference evidence="16" key="1">
    <citation type="submission" date="2021-04" db="EMBL/GenBank/DDBJ databases">
        <authorList>
            <consortium name="Wellcome Sanger Institute Data Sharing"/>
        </authorList>
    </citation>
    <scope>NUCLEOTIDE SEQUENCE [LARGE SCALE GENOMIC DNA]</scope>
</reference>
<dbReference type="GO" id="GO:0002181">
    <property type="term" value="P:cytoplasmic translation"/>
    <property type="evidence" value="ECO:0007669"/>
    <property type="project" value="TreeGrafter"/>
</dbReference>
<evidence type="ECO:0000259" key="15">
    <source>
        <dbReference type="PROSITE" id="PS50103"/>
    </source>
</evidence>
<dbReference type="SUPFAM" id="SSF90229">
    <property type="entry name" value="CCCH zinc finger"/>
    <property type="match status" value="1"/>
</dbReference>
<dbReference type="InterPro" id="IPR000571">
    <property type="entry name" value="Znf_CCCH"/>
</dbReference>
<dbReference type="GO" id="GO:0003729">
    <property type="term" value="F:mRNA binding"/>
    <property type="evidence" value="ECO:0007669"/>
    <property type="project" value="TreeGrafter"/>
</dbReference>
<feature type="zinc finger region" description="C3H1-type" evidence="12">
    <location>
        <begin position="96"/>
        <end position="123"/>
    </location>
</feature>
<dbReference type="FunFam" id="4.10.1000.10:FF:000050">
    <property type="entry name" value="AGAP008634-PA"/>
    <property type="match status" value="1"/>
</dbReference>
<evidence type="ECO:0000256" key="10">
    <source>
        <dbReference type="ARBA" id="ARBA00023054"/>
    </source>
</evidence>
<keyword evidence="11" id="KW-0539">Nucleus</keyword>
<evidence type="ECO:0000313" key="16">
    <source>
        <dbReference type="Ensembl" id="ENSSAUP00010027343.1"/>
    </source>
</evidence>
<dbReference type="PANTHER" id="PTHR12681:SF0">
    <property type="entry name" value="ZINC FINGER CCCH DOMAIN-CONTAINING PROTEIN 15"/>
    <property type="match status" value="1"/>
</dbReference>
<feature type="compositionally biased region" description="Basic and acidic residues" evidence="14">
    <location>
        <begin position="14"/>
        <end position="23"/>
    </location>
</feature>
<proteinExistence type="inferred from homology"/>
<feature type="region of interest" description="Disordered" evidence="14">
    <location>
        <begin position="302"/>
        <end position="321"/>
    </location>
</feature>
<evidence type="ECO:0000256" key="13">
    <source>
        <dbReference type="SAM" id="Coils"/>
    </source>
</evidence>
<dbReference type="PANTHER" id="PTHR12681">
    <property type="entry name" value="ZINC FINGER-CONTAINING PROTEIN P48ZNF"/>
    <property type="match status" value="1"/>
</dbReference>
<reference evidence="16" key="3">
    <citation type="submission" date="2025-09" db="UniProtKB">
        <authorList>
            <consortium name="Ensembl"/>
        </authorList>
    </citation>
    <scope>IDENTIFICATION</scope>
</reference>
<dbReference type="Proteomes" id="UP000472265">
    <property type="component" value="Chromosome 15"/>
</dbReference>
<evidence type="ECO:0000256" key="5">
    <source>
        <dbReference type="ARBA" id="ARBA00022490"/>
    </source>
</evidence>
<feature type="domain" description="C3H1-type" evidence="15">
    <location>
        <begin position="96"/>
        <end position="123"/>
    </location>
</feature>
<dbReference type="Gene3D" id="4.10.1000.10">
    <property type="entry name" value="Zinc finger, CCCH-type"/>
    <property type="match status" value="1"/>
</dbReference>
<feature type="coiled-coil region" evidence="13">
    <location>
        <begin position="215"/>
        <end position="277"/>
    </location>
</feature>
<keyword evidence="17" id="KW-1185">Reference proteome</keyword>
<evidence type="ECO:0000256" key="2">
    <source>
        <dbReference type="ARBA" id="ARBA00004496"/>
    </source>
</evidence>
<dbReference type="SMART" id="SM00356">
    <property type="entry name" value="ZnF_C3H1"/>
    <property type="match status" value="2"/>
</dbReference>